<dbReference type="RefSeq" id="WP_079421816.1">
    <property type="nucleotide sequence ID" value="NZ_MZGV01000002.1"/>
</dbReference>
<dbReference type="InterPro" id="IPR009057">
    <property type="entry name" value="Homeodomain-like_sf"/>
</dbReference>
<accession>A0A1V4IXK7</accession>
<dbReference type="InterPro" id="IPR001647">
    <property type="entry name" value="HTH_TetR"/>
</dbReference>
<dbReference type="Pfam" id="PF21993">
    <property type="entry name" value="TetR_C_13_2"/>
    <property type="match status" value="1"/>
</dbReference>
<dbReference type="OrthoDB" id="9812484at2"/>
<protein>
    <submittedName>
        <fullName evidence="6">Putative HTH-type transcriptional regulator YxaF</fullName>
    </submittedName>
</protein>
<dbReference type="GO" id="GO:0003677">
    <property type="term" value="F:DNA binding"/>
    <property type="evidence" value="ECO:0007669"/>
    <property type="project" value="UniProtKB-UniRule"/>
</dbReference>
<evidence type="ECO:0000313" key="6">
    <source>
        <dbReference type="EMBL" id="OPJ64802.1"/>
    </source>
</evidence>
<keyword evidence="3" id="KW-0804">Transcription</keyword>
<evidence type="ECO:0000256" key="2">
    <source>
        <dbReference type="ARBA" id="ARBA00023125"/>
    </source>
</evidence>
<dbReference type="AlphaFoldDB" id="A0A1V4IXK7"/>
<feature type="domain" description="HTH tetR-type" evidence="5">
    <location>
        <begin position="5"/>
        <end position="65"/>
    </location>
</feature>
<feature type="DNA-binding region" description="H-T-H motif" evidence="4">
    <location>
        <begin position="28"/>
        <end position="47"/>
    </location>
</feature>
<proteinExistence type="predicted"/>
<organism evidence="6 7">
    <name type="scientific">Clostridium oryzae</name>
    <dbReference type="NCBI Taxonomy" id="1450648"/>
    <lineage>
        <taxon>Bacteria</taxon>
        <taxon>Bacillati</taxon>
        <taxon>Bacillota</taxon>
        <taxon>Clostridia</taxon>
        <taxon>Eubacteriales</taxon>
        <taxon>Clostridiaceae</taxon>
        <taxon>Clostridium</taxon>
    </lineage>
</organism>
<evidence type="ECO:0000313" key="7">
    <source>
        <dbReference type="Proteomes" id="UP000190080"/>
    </source>
</evidence>
<evidence type="ECO:0000259" key="5">
    <source>
        <dbReference type="PROSITE" id="PS50977"/>
    </source>
</evidence>
<dbReference type="PROSITE" id="PS50977">
    <property type="entry name" value="HTH_TETR_2"/>
    <property type="match status" value="1"/>
</dbReference>
<dbReference type="EMBL" id="MZGV01000002">
    <property type="protein sequence ID" value="OPJ64802.1"/>
    <property type="molecule type" value="Genomic_DNA"/>
</dbReference>
<keyword evidence="1" id="KW-0805">Transcription regulation</keyword>
<dbReference type="STRING" id="1450648.CLORY_03110"/>
<reference evidence="6 7" key="1">
    <citation type="submission" date="2017-03" db="EMBL/GenBank/DDBJ databases">
        <title>Genome sequence of Clostridium oryzae DSM 28571.</title>
        <authorList>
            <person name="Poehlein A."/>
            <person name="Daniel R."/>
        </authorList>
    </citation>
    <scope>NUCLEOTIDE SEQUENCE [LARGE SCALE GENOMIC DNA]</scope>
    <source>
        <strain evidence="6 7">DSM 28571</strain>
    </source>
</reference>
<dbReference type="InterPro" id="IPR054156">
    <property type="entry name" value="YxaF_TetR_C"/>
</dbReference>
<dbReference type="Gene3D" id="1.10.357.10">
    <property type="entry name" value="Tetracycline Repressor, domain 2"/>
    <property type="match status" value="1"/>
</dbReference>
<dbReference type="PANTHER" id="PTHR47506:SF3">
    <property type="entry name" value="HTH-TYPE TRANSCRIPTIONAL REGULATOR LMRA"/>
    <property type="match status" value="1"/>
</dbReference>
<comment type="caution">
    <text evidence="6">The sequence shown here is derived from an EMBL/GenBank/DDBJ whole genome shotgun (WGS) entry which is preliminary data.</text>
</comment>
<evidence type="ECO:0000256" key="1">
    <source>
        <dbReference type="ARBA" id="ARBA00023015"/>
    </source>
</evidence>
<dbReference type="Pfam" id="PF00440">
    <property type="entry name" value="TetR_N"/>
    <property type="match status" value="1"/>
</dbReference>
<dbReference type="Proteomes" id="UP000190080">
    <property type="component" value="Unassembled WGS sequence"/>
</dbReference>
<name>A0A1V4IXK7_9CLOT</name>
<dbReference type="PANTHER" id="PTHR47506">
    <property type="entry name" value="TRANSCRIPTIONAL REGULATORY PROTEIN"/>
    <property type="match status" value="1"/>
</dbReference>
<keyword evidence="7" id="KW-1185">Reference proteome</keyword>
<dbReference type="InterPro" id="IPR036271">
    <property type="entry name" value="Tet_transcr_reg_TetR-rel_C_sf"/>
</dbReference>
<dbReference type="SUPFAM" id="SSF46689">
    <property type="entry name" value="Homeodomain-like"/>
    <property type="match status" value="1"/>
</dbReference>
<evidence type="ECO:0000256" key="3">
    <source>
        <dbReference type="ARBA" id="ARBA00023163"/>
    </source>
</evidence>
<gene>
    <name evidence="6" type="primary">yxaF_1</name>
    <name evidence="6" type="ORF">CLORY_03110</name>
</gene>
<keyword evidence="2 4" id="KW-0238">DNA-binding</keyword>
<dbReference type="SUPFAM" id="SSF48498">
    <property type="entry name" value="Tetracyclin repressor-like, C-terminal domain"/>
    <property type="match status" value="1"/>
</dbReference>
<sequence>MNTKTDSREKILTTAVKLFQIKGFNAVGLNEILKESNAPKGSLYYYFPNGKEELALEAIKLASEFIEKKVKTSLDKYSDPIRAFQYNIENIIECLNKEYKLDGISISLLALETHLHNELLREACKDAFSALQNIYADKLIQNGFPKETAEGLGMTIQLMIEGAITLSVTKKDTSPLQEVSKQLSILLKSYI</sequence>
<evidence type="ECO:0000256" key="4">
    <source>
        <dbReference type="PROSITE-ProRule" id="PRU00335"/>
    </source>
</evidence>